<comment type="caution">
    <text evidence="3">The sequence shown here is derived from an EMBL/GenBank/DDBJ whole genome shotgun (WGS) entry which is preliminary data.</text>
</comment>
<gene>
    <name evidence="3" type="ORF">U6A24_12830</name>
</gene>
<feature type="coiled-coil region" evidence="1">
    <location>
        <begin position="29"/>
        <end position="56"/>
    </location>
</feature>
<name>A0ABU5ZWV5_9FLAO</name>
<evidence type="ECO:0000313" key="4">
    <source>
        <dbReference type="Proteomes" id="UP001327027"/>
    </source>
</evidence>
<keyword evidence="1" id="KW-0175">Coiled coil</keyword>
<dbReference type="Proteomes" id="UP001327027">
    <property type="component" value="Unassembled WGS sequence"/>
</dbReference>
<evidence type="ECO:0000313" key="3">
    <source>
        <dbReference type="EMBL" id="MEB3346354.1"/>
    </source>
</evidence>
<evidence type="ECO:0000256" key="2">
    <source>
        <dbReference type="SAM" id="SignalP"/>
    </source>
</evidence>
<protein>
    <submittedName>
        <fullName evidence="3">Uncharacterized protein</fullName>
    </submittedName>
</protein>
<feature type="chain" id="PRO_5045412132" evidence="2">
    <location>
        <begin position="20"/>
        <end position="127"/>
    </location>
</feature>
<organism evidence="3 4">
    <name type="scientific">Aquimarina gracilis</name>
    <dbReference type="NCBI Taxonomy" id="874422"/>
    <lineage>
        <taxon>Bacteria</taxon>
        <taxon>Pseudomonadati</taxon>
        <taxon>Bacteroidota</taxon>
        <taxon>Flavobacteriia</taxon>
        <taxon>Flavobacteriales</taxon>
        <taxon>Flavobacteriaceae</taxon>
        <taxon>Aquimarina</taxon>
    </lineage>
</organism>
<proteinExistence type="predicted"/>
<keyword evidence="4" id="KW-1185">Reference proteome</keyword>
<dbReference type="RefSeq" id="WP_324180384.1">
    <property type="nucleotide sequence ID" value="NZ_BAABAW010000006.1"/>
</dbReference>
<keyword evidence="2" id="KW-0732">Signal</keyword>
<reference evidence="3 4" key="1">
    <citation type="journal article" date="2013" name="Int. J. Syst. Evol. Microbiol.">
        <title>Aquimarina gracilis sp. nov., isolated from the gut microflora of a mussel, Mytilus coruscus, and emended description of Aquimarina spongiae.</title>
        <authorList>
            <person name="Park S.C."/>
            <person name="Choe H.N."/>
            <person name="Baik K.S."/>
            <person name="Seong C.N."/>
        </authorList>
    </citation>
    <scope>NUCLEOTIDE SEQUENCE [LARGE SCALE GENOMIC DNA]</scope>
    <source>
        <strain evidence="3 4">PSC32</strain>
    </source>
</reference>
<feature type="signal peptide" evidence="2">
    <location>
        <begin position="1"/>
        <end position="19"/>
    </location>
</feature>
<evidence type="ECO:0000256" key="1">
    <source>
        <dbReference type="SAM" id="Coils"/>
    </source>
</evidence>
<accession>A0ABU5ZWV5</accession>
<sequence>MKKLILLFLLIIASYQCNSQSTETSLYLREELVKQRDDLLKKAQELQARIDAIDKKIGNKPASTHTVQYLTKNAAYNDGSYTRSIETQSSKQYKSRSTRTYHRGPRGGCYYINSNGNKTYVARSMCN</sequence>
<dbReference type="EMBL" id="JAYKLX010000006">
    <property type="protein sequence ID" value="MEB3346354.1"/>
    <property type="molecule type" value="Genomic_DNA"/>
</dbReference>